<name>A0ACC2VCF1_9TREE</name>
<dbReference type="EMBL" id="JASBWR010000094">
    <property type="protein sequence ID" value="KAJ9096242.1"/>
    <property type="molecule type" value="Genomic_DNA"/>
</dbReference>
<accession>A0ACC2VCF1</accession>
<organism evidence="1 2">
    <name type="scientific">Naganishia cerealis</name>
    <dbReference type="NCBI Taxonomy" id="610337"/>
    <lineage>
        <taxon>Eukaryota</taxon>
        <taxon>Fungi</taxon>
        <taxon>Dikarya</taxon>
        <taxon>Basidiomycota</taxon>
        <taxon>Agaricomycotina</taxon>
        <taxon>Tremellomycetes</taxon>
        <taxon>Filobasidiales</taxon>
        <taxon>Filobasidiaceae</taxon>
        <taxon>Naganishia</taxon>
    </lineage>
</organism>
<evidence type="ECO:0000313" key="2">
    <source>
        <dbReference type="Proteomes" id="UP001241377"/>
    </source>
</evidence>
<proteinExistence type="predicted"/>
<gene>
    <name evidence="1" type="ORF">QFC19_007206</name>
</gene>
<keyword evidence="2" id="KW-1185">Reference proteome</keyword>
<dbReference type="Proteomes" id="UP001241377">
    <property type="component" value="Unassembled WGS sequence"/>
</dbReference>
<protein>
    <submittedName>
        <fullName evidence="1">Uncharacterized protein</fullName>
    </submittedName>
</protein>
<reference evidence="1" key="1">
    <citation type="submission" date="2023-04" db="EMBL/GenBank/DDBJ databases">
        <title>Draft Genome sequencing of Naganishia species isolated from polar environments using Oxford Nanopore Technology.</title>
        <authorList>
            <person name="Leo P."/>
            <person name="Venkateswaran K."/>
        </authorList>
    </citation>
    <scope>NUCLEOTIDE SEQUENCE</scope>
    <source>
        <strain evidence="1">MNA-CCFEE 5261</strain>
    </source>
</reference>
<evidence type="ECO:0000313" key="1">
    <source>
        <dbReference type="EMBL" id="KAJ9096242.1"/>
    </source>
</evidence>
<sequence>MVRVTSADELEVCEEVGRGAFGVVYRGHVRASGLEVAIKQIDLENDPTDLLDILREIQIISECRLPQITSFYGCFVKNYQLWVVMEFADGGSIFDILRPGPMKNEKTIAIILKEVLVALEYLHDQGKIHRDLKSQNILLTRLGNVKLTDFGVSAQLSSNFSRRNTTVGTPYWMAPEVILNSNGGHSFKADLWSLGCCAYELVTGKPPLQRDYPPMRALRHISTCSSDDKFAELIGLDELDISADLCDFLRHCFVVDPTKRYSAPKLSKHRFITSNTVSSEDQAILIRKAITNKQLWDQENQIDKTQKFYIESEIARNQQQWKQSDSPEDEKFPEIQFDFSTIKATPNVKTDMASSASLSSLPIRRGTYRTASKQADLERLVGVELAKILNRALHKLESRANLTTEQYELIESLNELFLNLLSVCPSSEKSEGITGRFIILQYLRYVLKEIMKEGDSTRSLIQRLVFPSSFSNYSKPSDSLTTRRYTSQYDEIESSLLESWIEKMSQS</sequence>
<comment type="caution">
    <text evidence="1">The sequence shown here is derived from an EMBL/GenBank/DDBJ whole genome shotgun (WGS) entry which is preliminary data.</text>
</comment>